<dbReference type="GO" id="GO:0003677">
    <property type="term" value="F:DNA binding"/>
    <property type="evidence" value="ECO:0007669"/>
    <property type="project" value="UniProtKB-KW"/>
</dbReference>
<reference evidence="3" key="1">
    <citation type="submission" date="2016-10" db="EMBL/GenBank/DDBJ databases">
        <authorList>
            <person name="Varghese N."/>
            <person name="Submissions S."/>
        </authorList>
    </citation>
    <scope>NUCLEOTIDE SEQUENCE [LARGE SCALE GENOMIC DNA]</scope>
    <source>
        <strain evidence="3">JCM 10271</strain>
    </source>
</reference>
<feature type="domain" description="Putative DNA-binding" evidence="1">
    <location>
        <begin position="6"/>
        <end position="94"/>
    </location>
</feature>
<dbReference type="AlphaFoldDB" id="A0A1I5XUY5"/>
<gene>
    <name evidence="2" type="ORF">SAMN05421853_104125</name>
</gene>
<dbReference type="STRING" id="93684.SAMN05421853_104125"/>
<dbReference type="InterPro" id="IPR018640">
    <property type="entry name" value="DUF2063"/>
</dbReference>
<name>A0A1I5XUY5_9RHOB</name>
<dbReference type="Gene3D" id="1.10.150.690">
    <property type="entry name" value="DUF2063"/>
    <property type="match status" value="1"/>
</dbReference>
<evidence type="ECO:0000313" key="3">
    <source>
        <dbReference type="Proteomes" id="UP000243106"/>
    </source>
</evidence>
<dbReference type="RefSeq" id="WP_093010231.1">
    <property type="nucleotide sequence ID" value="NZ_FOXV01000004.1"/>
</dbReference>
<evidence type="ECO:0000259" key="1">
    <source>
        <dbReference type="Pfam" id="PF09836"/>
    </source>
</evidence>
<dbReference type="EMBL" id="FOXV01000004">
    <property type="protein sequence ID" value="SFQ35537.1"/>
    <property type="molecule type" value="Genomic_DNA"/>
</dbReference>
<protein>
    <submittedName>
        <fullName evidence="2">DNA-binding domain-containing protein</fullName>
    </submittedName>
</protein>
<organism evidence="2 3">
    <name type="scientific">Roseivivax halotolerans</name>
    <dbReference type="NCBI Taxonomy" id="93684"/>
    <lineage>
        <taxon>Bacteria</taxon>
        <taxon>Pseudomonadati</taxon>
        <taxon>Pseudomonadota</taxon>
        <taxon>Alphaproteobacteria</taxon>
        <taxon>Rhodobacterales</taxon>
        <taxon>Roseobacteraceae</taxon>
        <taxon>Roseivivax</taxon>
    </lineage>
</organism>
<dbReference type="InterPro" id="IPR044922">
    <property type="entry name" value="DUF2063_N_sf"/>
</dbReference>
<dbReference type="Proteomes" id="UP000243106">
    <property type="component" value="Unassembled WGS sequence"/>
</dbReference>
<keyword evidence="2" id="KW-0238">DNA-binding</keyword>
<dbReference type="Pfam" id="PF09836">
    <property type="entry name" value="DUF2063"/>
    <property type="match status" value="1"/>
</dbReference>
<accession>A0A1I5XUY5</accession>
<evidence type="ECO:0000313" key="2">
    <source>
        <dbReference type="EMBL" id="SFQ35537.1"/>
    </source>
</evidence>
<keyword evidence="3" id="KW-1185">Reference proteome</keyword>
<sequence>MSRECEFRAALMEPSAAIPHGLSGGAGRCADRRYNVYRNNVAVSLTGAIETGFPTVTRLIGEENLRRVASVFIRQSPPTSPILAQYGRAFPAFLAAFPPLAHLPYLSDIARVDLAMRESYHAADHTPLDPAALTGLEEDDLAALHLTLAPSLRLVSSNWPIHQIRAFTMGETQDKPTGGGEAVAILRPRFDPAPYLLPQGAYAFLSALGAGETFGAAQERGGPKFDLPATLTLLLETGALSAPETGAASC</sequence>
<proteinExistence type="predicted"/>